<comment type="pathway">
    <text evidence="2 15">Bacterial outer membrane biogenesis; LPS core biosynthesis.</text>
</comment>
<dbReference type="GO" id="GO:0005524">
    <property type="term" value="F:ATP binding"/>
    <property type="evidence" value="ECO:0007669"/>
    <property type="project" value="UniProtKB-UniRule"/>
</dbReference>
<dbReference type="Gene3D" id="1.10.510.10">
    <property type="entry name" value="Transferase(Phosphotransferase) domain 1"/>
    <property type="match status" value="1"/>
</dbReference>
<dbReference type="GO" id="GO:0009244">
    <property type="term" value="P:lipopolysaccharide core region biosynthetic process"/>
    <property type="evidence" value="ECO:0007669"/>
    <property type="project" value="UniProtKB-UniRule"/>
</dbReference>
<evidence type="ECO:0000256" key="6">
    <source>
        <dbReference type="ARBA" id="ARBA00022519"/>
    </source>
</evidence>
<dbReference type="RefSeq" id="WP_248008357.1">
    <property type="nucleotide sequence ID" value="NZ_JAJHVV010000004.1"/>
</dbReference>
<dbReference type="EC" id="2.7.1.166" evidence="4 15"/>
<evidence type="ECO:0000256" key="9">
    <source>
        <dbReference type="ARBA" id="ARBA00022777"/>
    </source>
</evidence>
<comment type="caution">
    <text evidence="16">The sequence shown here is derived from an EMBL/GenBank/DDBJ whole genome shotgun (WGS) entry which is preliminary data.</text>
</comment>
<dbReference type="InterPro" id="IPR022826">
    <property type="entry name" value="KDO_kinase"/>
</dbReference>
<comment type="function">
    <text evidence="15">Catalyzes the ATP-dependent phosphorylation of the 3-deoxy-D-manno-octulosonic acid (Kdo) residue in Kdo-lipid IV(A) at the 4-OH position.</text>
</comment>
<protein>
    <recommendedName>
        <fullName evidence="13 15">3-deoxy-D-manno-octulosonic acid kinase</fullName>
        <shortName evidence="15">Kdo kinase</shortName>
        <ecNumber evidence="4 15">2.7.1.166</ecNumber>
    </recommendedName>
</protein>
<evidence type="ECO:0000256" key="12">
    <source>
        <dbReference type="ARBA" id="ARBA00023136"/>
    </source>
</evidence>
<proteinExistence type="inferred from homology"/>
<dbReference type="SUPFAM" id="SSF56112">
    <property type="entry name" value="Protein kinase-like (PK-like)"/>
    <property type="match status" value="1"/>
</dbReference>
<evidence type="ECO:0000256" key="14">
    <source>
        <dbReference type="ARBA" id="ARBA00034417"/>
    </source>
</evidence>
<keyword evidence="7 15" id="KW-0808">Transferase</keyword>
<dbReference type="NCBIfam" id="NF002475">
    <property type="entry name" value="PRK01723.1"/>
    <property type="match status" value="1"/>
</dbReference>
<evidence type="ECO:0000256" key="3">
    <source>
        <dbReference type="ARBA" id="ARBA00010327"/>
    </source>
</evidence>
<evidence type="ECO:0000256" key="11">
    <source>
        <dbReference type="ARBA" id="ARBA00022985"/>
    </source>
</evidence>
<dbReference type="GO" id="GO:0016301">
    <property type="term" value="F:kinase activity"/>
    <property type="evidence" value="ECO:0007669"/>
    <property type="project" value="UniProtKB-KW"/>
</dbReference>
<evidence type="ECO:0000256" key="2">
    <source>
        <dbReference type="ARBA" id="ARBA00004713"/>
    </source>
</evidence>
<keyword evidence="9 15" id="KW-0418">Kinase</keyword>
<keyword evidence="8 15" id="KW-0547">Nucleotide-binding</keyword>
<evidence type="ECO:0000256" key="4">
    <source>
        <dbReference type="ARBA" id="ARBA00011988"/>
    </source>
</evidence>
<feature type="active site" evidence="15">
    <location>
        <position position="165"/>
    </location>
</feature>
<comment type="similarity">
    <text evidence="3 15">Belongs to the protein kinase superfamily. KdkA/RfaP family.</text>
</comment>
<name>A0A9X2BHQ8_9VIBR</name>
<evidence type="ECO:0000313" key="17">
    <source>
        <dbReference type="Proteomes" id="UP001139559"/>
    </source>
</evidence>
<keyword evidence="12 15" id="KW-0472">Membrane</keyword>
<evidence type="ECO:0000313" key="16">
    <source>
        <dbReference type="EMBL" id="MCK6263270.1"/>
    </source>
</evidence>
<keyword evidence="11 15" id="KW-0448">Lipopolysaccharide biosynthesis</keyword>
<dbReference type="GO" id="GO:0005886">
    <property type="term" value="C:plasma membrane"/>
    <property type="evidence" value="ECO:0007669"/>
    <property type="project" value="UniProtKB-SubCell"/>
</dbReference>
<dbReference type="HAMAP" id="MF_00521">
    <property type="entry name" value="KDO_kinase"/>
    <property type="match status" value="1"/>
</dbReference>
<dbReference type="GO" id="GO:0016773">
    <property type="term" value="F:phosphotransferase activity, alcohol group as acceptor"/>
    <property type="evidence" value="ECO:0007669"/>
    <property type="project" value="UniProtKB-UniRule"/>
</dbReference>
<accession>A0A9X2BHQ8</accession>
<organism evidence="16 17">
    <name type="scientific">Vibrio amylolyticus</name>
    <dbReference type="NCBI Taxonomy" id="2847292"/>
    <lineage>
        <taxon>Bacteria</taxon>
        <taxon>Pseudomonadati</taxon>
        <taxon>Pseudomonadota</taxon>
        <taxon>Gammaproteobacteria</taxon>
        <taxon>Vibrionales</taxon>
        <taxon>Vibrionaceae</taxon>
        <taxon>Vibrio</taxon>
    </lineage>
</organism>
<evidence type="ECO:0000256" key="15">
    <source>
        <dbReference type="HAMAP-Rule" id="MF_00521"/>
    </source>
</evidence>
<comment type="subcellular location">
    <subcellularLocation>
        <location evidence="1 15">Cell inner membrane</location>
        <topology evidence="1 15">Peripheral membrane protein</topology>
        <orientation evidence="1 15">Cytoplasmic side</orientation>
    </subcellularLocation>
</comment>
<reference evidence="16" key="1">
    <citation type="submission" date="2021-11" db="EMBL/GenBank/DDBJ databases">
        <title>Vibrio ZSDE26 sp. nov. and Vibrio ZSDZ34 sp. nov., isolated from coastal seawater in Qingdao.</title>
        <authorList>
            <person name="Zhang P."/>
        </authorList>
    </citation>
    <scope>NUCLEOTIDE SEQUENCE</scope>
    <source>
        <strain evidence="16">ZSDE26</strain>
    </source>
</reference>
<dbReference type="AlphaFoldDB" id="A0A9X2BHQ8"/>
<keyword evidence="6 15" id="KW-0997">Cell inner membrane</keyword>
<evidence type="ECO:0000256" key="13">
    <source>
        <dbReference type="ARBA" id="ARBA00029511"/>
    </source>
</evidence>
<sequence length="230" mass="26801">MIKQTRTSKGIIWSVNSESWDDKHFEPSYWQSKNKVIGSAKGRGTTWFVEHENQQLALRHYYRGGFFGKLIQNTFLYTGEKNLRPLKELKTLHHLARYGVNVPEPIGARIVKQSIGYTCDILTKKIQNAQDLSKLLSSNELPESMYSRIGQEIRKMHDSGVNHTDLNIHNILVDSTAKVWIIDFDKCSQREGDSWKSDNLKRLLRSFNKEQTAIRWTTSNWQHLLNGYYN</sequence>
<dbReference type="InterPro" id="IPR011009">
    <property type="entry name" value="Kinase-like_dom_sf"/>
</dbReference>
<dbReference type="Pfam" id="PF06293">
    <property type="entry name" value="Kdo"/>
    <property type="match status" value="1"/>
</dbReference>
<evidence type="ECO:0000256" key="1">
    <source>
        <dbReference type="ARBA" id="ARBA00004515"/>
    </source>
</evidence>
<evidence type="ECO:0000256" key="5">
    <source>
        <dbReference type="ARBA" id="ARBA00022475"/>
    </source>
</evidence>
<dbReference type="Proteomes" id="UP001139559">
    <property type="component" value="Unassembled WGS sequence"/>
</dbReference>
<evidence type="ECO:0000256" key="7">
    <source>
        <dbReference type="ARBA" id="ARBA00022679"/>
    </source>
</evidence>
<dbReference type="EMBL" id="JAJHVV010000004">
    <property type="protein sequence ID" value="MCK6263270.1"/>
    <property type="molecule type" value="Genomic_DNA"/>
</dbReference>
<keyword evidence="10 15" id="KW-0067">ATP-binding</keyword>
<evidence type="ECO:0000256" key="8">
    <source>
        <dbReference type="ARBA" id="ARBA00022741"/>
    </source>
</evidence>
<gene>
    <name evidence="15" type="primary">kdkA</name>
    <name evidence="16" type="ORF">KP803_08265</name>
</gene>
<comment type="catalytic activity">
    <reaction evidence="14 15">
        <text>an alpha-Kdo-(2-&gt;6)-lipid IVA + ATP = a 4-O-phospho-alpha-Kdo-(2-&gt;6)-lipid IVA + ADP + H(+)</text>
        <dbReference type="Rhea" id="RHEA:74271"/>
        <dbReference type="ChEBI" id="CHEBI:15378"/>
        <dbReference type="ChEBI" id="CHEBI:30616"/>
        <dbReference type="ChEBI" id="CHEBI:176428"/>
        <dbReference type="ChEBI" id="CHEBI:193140"/>
        <dbReference type="ChEBI" id="CHEBI:456216"/>
        <dbReference type="EC" id="2.7.1.166"/>
    </reaction>
</comment>
<evidence type="ECO:0000256" key="10">
    <source>
        <dbReference type="ARBA" id="ARBA00022840"/>
    </source>
</evidence>
<keyword evidence="5 15" id="KW-1003">Cell membrane</keyword>
<keyword evidence="17" id="KW-1185">Reference proteome</keyword>